<evidence type="ECO:0000313" key="2">
    <source>
        <dbReference type="Proteomes" id="UP001154252"/>
    </source>
</evidence>
<organism evidence="1 2">
    <name type="scientific">Penicillium egyptiacum</name>
    <dbReference type="NCBI Taxonomy" id="1303716"/>
    <lineage>
        <taxon>Eukaryota</taxon>
        <taxon>Fungi</taxon>
        <taxon>Dikarya</taxon>
        <taxon>Ascomycota</taxon>
        <taxon>Pezizomycotina</taxon>
        <taxon>Eurotiomycetes</taxon>
        <taxon>Eurotiomycetidae</taxon>
        <taxon>Eurotiales</taxon>
        <taxon>Aspergillaceae</taxon>
        <taxon>Penicillium</taxon>
    </lineage>
</organism>
<keyword evidence="2" id="KW-1185">Reference proteome</keyword>
<dbReference type="AlphaFoldDB" id="A0A9W4P6J4"/>
<dbReference type="EMBL" id="CAJVRC010000880">
    <property type="protein sequence ID" value="CAG8902932.1"/>
    <property type="molecule type" value="Genomic_DNA"/>
</dbReference>
<evidence type="ECO:0008006" key="3">
    <source>
        <dbReference type="Google" id="ProtNLM"/>
    </source>
</evidence>
<dbReference type="Gene3D" id="3.40.50.300">
    <property type="entry name" value="P-loop containing nucleotide triphosphate hydrolases"/>
    <property type="match status" value="1"/>
</dbReference>
<dbReference type="PANTHER" id="PTHR35205">
    <property type="entry name" value="NB-ARC AND TPR DOMAIN PROTEIN"/>
    <property type="match status" value="1"/>
</dbReference>
<comment type="caution">
    <text evidence="1">The sequence shown here is derived from an EMBL/GenBank/DDBJ whole genome shotgun (WGS) entry which is preliminary data.</text>
</comment>
<evidence type="ECO:0000313" key="1">
    <source>
        <dbReference type="EMBL" id="CAG8902932.1"/>
    </source>
</evidence>
<proteinExistence type="predicted"/>
<protein>
    <recommendedName>
        <fullName evidence="3">NB-ARC domain-containing protein</fullName>
    </recommendedName>
</protein>
<reference evidence="1" key="1">
    <citation type="submission" date="2021-07" db="EMBL/GenBank/DDBJ databases">
        <authorList>
            <person name="Branca A.L. A."/>
        </authorList>
    </citation>
    <scope>NUCLEOTIDE SEQUENCE</scope>
</reference>
<dbReference type="Proteomes" id="UP001154252">
    <property type="component" value="Unassembled WGS sequence"/>
</dbReference>
<name>A0A9W4P6J4_9EURO</name>
<accession>A0A9W4P6J4</accession>
<sequence>MVRLRTTIFLRVETIYSSRNLKDRVHQLLTMDCVNFGDGNLGYQVGVNKGVINFPAGEFLIVSMMGLVRSTNSGFPSPERLEPRPEPLSTVPFPHDPDFVRRDALLDQIHEKASIPGSRIALVGLGGVGKTQLAIEYAYQIRQQSAKTWVFWIHASNVARCEKSIRDLADRVKIPGRQVHNVNIFQLVGNWLQDEKIGKWVLVLDNVDDDELFRRPWATSTGNQINIQSNASAQPPIRYLFGSTSGSIIVTSRNRRVALDITNHRNLIEVQPMNQAEALDLLQKKLSIPTEHESLAQLAQELEFMPLAIVQAASYITHRSPRCSVSQYLEKIQKSDHEAVRVLNEEAGLLYRDWEAKNSILLTWQISFDYIRGRRPSATDLLSLMSFFDRQGITENILLAQPNQERKSFPLGLLEESSNDSDTDSESHDDADTDFEKNIIISVTFH</sequence>
<dbReference type="OrthoDB" id="5986190at2759"/>
<dbReference type="SUPFAM" id="SSF52540">
    <property type="entry name" value="P-loop containing nucleoside triphosphate hydrolases"/>
    <property type="match status" value="1"/>
</dbReference>
<dbReference type="PANTHER" id="PTHR35205:SF1">
    <property type="entry name" value="ZU5 DOMAIN-CONTAINING PROTEIN"/>
    <property type="match status" value="1"/>
</dbReference>
<dbReference type="InterPro" id="IPR027417">
    <property type="entry name" value="P-loop_NTPase"/>
</dbReference>
<gene>
    <name evidence="1" type="ORF">PEGY_LOCUS6966</name>
</gene>